<evidence type="ECO:0000313" key="3">
    <source>
        <dbReference type="Proteomes" id="UP000823941"/>
    </source>
</evidence>
<organism evidence="2 3">
    <name type="scientific">Plutella xylostella</name>
    <name type="common">Diamondback moth</name>
    <name type="synonym">Plutella maculipennis</name>
    <dbReference type="NCBI Taxonomy" id="51655"/>
    <lineage>
        <taxon>Eukaryota</taxon>
        <taxon>Metazoa</taxon>
        <taxon>Ecdysozoa</taxon>
        <taxon>Arthropoda</taxon>
        <taxon>Hexapoda</taxon>
        <taxon>Insecta</taxon>
        <taxon>Pterygota</taxon>
        <taxon>Neoptera</taxon>
        <taxon>Endopterygota</taxon>
        <taxon>Lepidoptera</taxon>
        <taxon>Glossata</taxon>
        <taxon>Ditrysia</taxon>
        <taxon>Yponomeutoidea</taxon>
        <taxon>Plutellidae</taxon>
        <taxon>Plutella</taxon>
    </lineage>
</organism>
<sequence>MLAAIPVASQLLANDIEISGVPELKEESVGHIVQLVTKKLGLNIEERDIVNCSRAGPARLGGLVEGASGDNSGSGPSPRPRPIAVRLARRELKDKIISEARVRRGATTADCGLPGPPRRFY</sequence>
<accession>A0ABQ7Q8B0</accession>
<comment type="caution">
    <text evidence="2">The sequence shown here is derived from an EMBL/GenBank/DDBJ whole genome shotgun (WGS) entry which is preliminary data.</text>
</comment>
<dbReference type="Proteomes" id="UP000823941">
    <property type="component" value="Chromosome 19"/>
</dbReference>
<dbReference type="Gene3D" id="3.30.70.1820">
    <property type="entry name" value="L1 transposable element, RRM domain"/>
    <property type="match status" value="1"/>
</dbReference>
<evidence type="ECO:0000256" key="1">
    <source>
        <dbReference type="SAM" id="MobiDB-lite"/>
    </source>
</evidence>
<dbReference type="EMBL" id="JAHIBW010000019">
    <property type="protein sequence ID" value="KAG7301340.1"/>
    <property type="molecule type" value="Genomic_DNA"/>
</dbReference>
<feature type="compositionally biased region" description="Low complexity" evidence="1">
    <location>
        <begin position="66"/>
        <end position="76"/>
    </location>
</feature>
<gene>
    <name evidence="2" type="ORF">JYU34_014273</name>
</gene>
<reference evidence="2 3" key="1">
    <citation type="submission" date="2021-06" db="EMBL/GenBank/DDBJ databases">
        <title>A haploid diamondback moth (Plutella xylostella L.) genome assembly resolves 31 chromosomes and identifies a diamide resistance mutation.</title>
        <authorList>
            <person name="Ward C.M."/>
            <person name="Perry K.D."/>
            <person name="Baker G."/>
            <person name="Powis K."/>
            <person name="Heckel D.G."/>
            <person name="Baxter S.W."/>
        </authorList>
    </citation>
    <scope>NUCLEOTIDE SEQUENCE [LARGE SCALE GENOMIC DNA]</scope>
    <source>
        <strain evidence="2 3">LV</strain>
        <tissue evidence="2">Single pupa</tissue>
    </source>
</reference>
<proteinExistence type="predicted"/>
<protein>
    <submittedName>
        <fullName evidence="2">Uncharacterized protein</fullName>
    </submittedName>
</protein>
<keyword evidence="3" id="KW-1185">Reference proteome</keyword>
<name>A0ABQ7Q8B0_PLUXY</name>
<feature type="non-terminal residue" evidence="2">
    <location>
        <position position="121"/>
    </location>
</feature>
<evidence type="ECO:0000313" key="2">
    <source>
        <dbReference type="EMBL" id="KAG7301340.1"/>
    </source>
</evidence>
<feature type="region of interest" description="Disordered" evidence="1">
    <location>
        <begin position="61"/>
        <end position="82"/>
    </location>
</feature>